<reference evidence="2 3" key="1">
    <citation type="submission" date="2011-12" db="EMBL/GenBank/DDBJ databases">
        <title>Whole genome shotgun sequence of Gordonia effusa NBRC 100432.</title>
        <authorList>
            <person name="Yoshida I."/>
            <person name="Takarada H."/>
            <person name="Hosoyama A."/>
            <person name="Tsuchikane K."/>
            <person name="Katsumata H."/>
            <person name="Yamazaki S."/>
            <person name="Fujita N."/>
        </authorList>
    </citation>
    <scope>NUCLEOTIDE SEQUENCE [LARGE SCALE GENOMIC DNA]</scope>
    <source>
        <strain evidence="2 3">NBRC 100432</strain>
    </source>
</reference>
<keyword evidence="3" id="KW-1185">Reference proteome</keyword>
<feature type="transmembrane region" description="Helical" evidence="1">
    <location>
        <begin position="99"/>
        <end position="123"/>
    </location>
</feature>
<dbReference type="STRING" id="1077974.GOEFS_119_00270"/>
<feature type="transmembrane region" description="Helical" evidence="1">
    <location>
        <begin position="6"/>
        <end position="24"/>
    </location>
</feature>
<name>H0R636_9ACTN</name>
<proteinExistence type="predicted"/>
<sequence length="165" mass="16937">MSTQILTNLAVMIAIAGGFVIAFMPLLPAHFLIVAGEVLLLLGLIVAIGGGVADLALRSAAPLIGGGLLYVGLRRDFVSVRDGARTEPTPNRTPVTTRALVGAGPAFGAGAAGMCASIAVGLLLDNPSVPVFAAWLVACMIATVLLTLLERWTILRALSVSHARE</sequence>
<evidence type="ECO:0000313" key="2">
    <source>
        <dbReference type="EMBL" id="GAB20537.1"/>
    </source>
</evidence>
<comment type="caution">
    <text evidence="2">The sequence shown here is derived from an EMBL/GenBank/DDBJ whole genome shotgun (WGS) entry which is preliminary data.</text>
</comment>
<keyword evidence="1" id="KW-1133">Transmembrane helix</keyword>
<feature type="transmembrane region" description="Helical" evidence="1">
    <location>
        <begin position="31"/>
        <end position="49"/>
    </location>
</feature>
<evidence type="ECO:0000313" key="3">
    <source>
        <dbReference type="Proteomes" id="UP000035034"/>
    </source>
</evidence>
<dbReference type="RefSeq" id="WP_007319872.1">
    <property type="nucleotide sequence ID" value="NZ_BAEH01000119.1"/>
</dbReference>
<dbReference type="AlphaFoldDB" id="H0R636"/>
<accession>H0R636</accession>
<keyword evidence="1" id="KW-0812">Transmembrane</keyword>
<keyword evidence="1" id="KW-0472">Membrane</keyword>
<dbReference type="Proteomes" id="UP000035034">
    <property type="component" value="Unassembled WGS sequence"/>
</dbReference>
<dbReference type="EMBL" id="BAEH01000119">
    <property type="protein sequence ID" value="GAB20537.1"/>
    <property type="molecule type" value="Genomic_DNA"/>
</dbReference>
<protein>
    <submittedName>
        <fullName evidence="2">Uncharacterized protein</fullName>
    </submittedName>
</protein>
<organism evidence="2 3">
    <name type="scientific">Gordonia effusa NBRC 100432</name>
    <dbReference type="NCBI Taxonomy" id="1077974"/>
    <lineage>
        <taxon>Bacteria</taxon>
        <taxon>Bacillati</taxon>
        <taxon>Actinomycetota</taxon>
        <taxon>Actinomycetes</taxon>
        <taxon>Mycobacteriales</taxon>
        <taxon>Gordoniaceae</taxon>
        <taxon>Gordonia</taxon>
    </lineage>
</organism>
<evidence type="ECO:0000256" key="1">
    <source>
        <dbReference type="SAM" id="Phobius"/>
    </source>
</evidence>
<feature type="transmembrane region" description="Helical" evidence="1">
    <location>
        <begin position="129"/>
        <end position="149"/>
    </location>
</feature>
<gene>
    <name evidence="2" type="ORF">GOEFS_119_00270</name>
</gene>